<dbReference type="Proteomes" id="UP000017548">
    <property type="component" value="Unassembled WGS sequence"/>
</dbReference>
<gene>
    <name evidence="1" type="ORF">SHD_2781</name>
</gene>
<evidence type="ECO:0000313" key="2">
    <source>
        <dbReference type="Proteomes" id="UP000017548"/>
    </source>
</evidence>
<comment type="caution">
    <text evidence="1">The sequence shown here is derived from an EMBL/GenBank/DDBJ whole genome shotgun (WGS) entry which is preliminary data.</text>
</comment>
<accession>A0ABN0PKU7</accession>
<proteinExistence type="predicted"/>
<name>A0ABN0PKU7_9GAMM</name>
<protein>
    <submittedName>
        <fullName evidence="1">Secreted protein</fullName>
    </submittedName>
</protein>
<keyword evidence="2" id="KW-1185">Reference proteome</keyword>
<evidence type="ECO:0000313" key="1">
    <source>
        <dbReference type="EMBL" id="ESE40621.1"/>
    </source>
</evidence>
<reference evidence="1 2" key="1">
    <citation type="journal article" date="2013" name="Genome Announc.">
        <title>Draft Genome Sequence of Shewanella decolorationis S12, a Dye-Degrading Bacterium Isolated from a Wastewater Treatment Plant.</title>
        <authorList>
            <person name="Xu M."/>
            <person name="Fang Y."/>
            <person name="Liu J."/>
            <person name="Chen X."/>
            <person name="Sun G."/>
            <person name="Guo J."/>
            <person name="Hua Z."/>
            <person name="Tu Q."/>
            <person name="Wu L."/>
            <person name="Zhou J."/>
            <person name="Liu X."/>
        </authorList>
    </citation>
    <scope>NUCLEOTIDE SEQUENCE [LARGE SCALE GENOMIC DNA]</scope>
    <source>
        <strain evidence="1 2">S12</strain>
    </source>
</reference>
<sequence>MSLIGVALMVMALINRRKIASLIGVLVLMPAWGYAQQAPEVSEANHCQPLSGSEQHSDQCEHSADNTAYDKFDGVVYRGVINTKPVTLEIIGQGDRYRMTVNGLVTLGELNTERGFEQDENASLFILNWQQPEAEQIKFVKLSKDHSVLVRVDANGQLDNTSTLHTR</sequence>
<dbReference type="EMBL" id="AXZL01000070">
    <property type="protein sequence ID" value="ESE40621.1"/>
    <property type="molecule type" value="Genomic_DNA"/>
</dbReference>
<dbReference type="RefSeq" id="WP_023267740.1">
    <property type="nucleotide sequence ID" value="NZ_AXZL01000070.1"/>
</dbReference>
<organism evidence="1 2">
    <name type="scientific">Shewanella decolorationis S12</name>
    <dbReference type="NCBI Taxonomy" id="1353536"/>
    <lineage>
        <taxon>Bacteria</taxon>
        <taxon>Pseudomonadati</taxon>
        <taxon>Pseudomonadota</taxon>
        <taxon>Gammaproteobacteria</taxon>
        <taxon>Alteromonadales</taxon>
        <taxon>Shewanellaceae</taxon>
        <taxon>Shewanella</taxon>
    </lineage>
</organism>